<name>A0A939T931_9ACTN</name>
<evidence type="ECO:0000313" key="3">
    <source>
        <dbReference type="EMBL" id="MBO2454748.1"/>
    </source>
</evidence>
<evidence type="ECO:0000313" key="4">
    <source>
        <dbReference type="Proteomes" id="UP000669179"/>
    </source>
</evidence>
<comment type="caution">
    <text evidence="3">The sequence shown here is derived from an EMBL/GenBank/DDBJ whole genome shotgun (WGS) entry which is preliminary data.</text>
</comment>
<organism evidence="3 4">
    <name type="scientific">Actinomadura barringtoniae</name>
    <dbReference type="NCBI Taxonomy" id="1427535"/>
    <lineage>
        <taxon>Bacteria</taxon>
        <taxon>Bacillati</taxon>
        <taxon>Actinomycetota</taxon>
        <taxon>Actinomycetes</taxon>
        <taxon>Streptosporangiales</taxon>
        <taxon>Thermomonosporaceae</taxon>
        <taxon>Actinomadura</taxon>
    </lineage>
</organism>
<protein>
    <submittedName>
        <fullName evidence="3">Uncharacterized protein</fullName>
    </submittedName>
</protein>
<dbReference type="EMBL" id="JAGEOJ010000028">
    <property type="protein sequence ID" value="MBO2454748.1"/>
    <property type="molecule type" value="Genomic_DNA"/>
</dbReference>
<feature type="transmembrane region" description="Helical" evidence="2">
    <location>
        <begin position="125"/>
        <end position="146"/>
    </location>
</feature>
<feature type="region of interest" description="Disordered" evidence="1">
    <location>
        <begin position="241"/>
        <end position="262"/>
    </location>
</feature>
<feature type="transmembrane region" description="Helical" evidence="2">
    <location>
        <begin position="39"/>
        <end position="60"/>
    </location>
</feature>
<dbReference type="RefSeq" id="WP_208262967.1">
    <property type="nucleotide sequence ID" value="NZ_JAGEOJ010000028.1"/>
</dbReference>
<feature type="transmembrane region" description="Helical" evidence="2">
    <location>
        <begin position="158"/>
        <end position="180"/>
    </location>
</feature>
<proteinExistence type="predicted"/>
<dbReference type="InterPro" id="IPR046862">
    <property type="entry name" value="Rhomboid_2"/>
</dbReference>
<gene>
    <name evidence="3" type="ORF">J4573_47205</name>
</gene>
<keyword evidence="2" id="KW-0472">Membrane</keyword>
<evidence type="ECO:0000256" key="1">
    <source>
        <dbReference type="SAM" id="MobiDB-lite"/>
    </source>
</evidence>
<keyword evidence="2" id="KW-1133">Transmembrane helix</keyword>
<accession>A0A939T931</accession>
<evidence type="ECO:0000256" key="2">
    <source>
        <dbReference type="SAM" id="Phobius"/>
    </source>
</evidence>
<keyword evidence="4" id="KW-1185">Reference proteome</keyword>
<keyword evidence="2" id="KW-0812">Transmembrane</keyword>
<dbReference type="AlphaFoldDB" id="A0A939T931"/>
<sequence>MAGLVAVAAWYVLCGLSGRVGWAGRLVDRLSPWTRWLHGWVLSAPATFTYVAMFTGSTLVQTSAPPRLIDLLTTLQSTNLRNLARAPLSSLFDSMLWVADRGAGLILYIALYVTVVAWGERLYGTPRMIVIGLSGHVLGSLLTAAVETRALETGRAPARLAITTDVGVSYVMVAGCAAAVLLMRGWWLLAGIAGLLVGIVLPVIVLHTLWNLGHFFATSCGLAVAFLLLRAAPPRTPPDLRGCLPPRTAAHQAHTAPEGGAS</sequence>
<dbReference type="Pfam" id="PF20401">
    <property type="entry name" value="Rhomboid_2"/>
    <property type="match status" value="1"/>
</dbReference>
<dbReference type="Proteomes" id="UP000669179">
    <property type="component" value="Unassembled WGS sequence"/>
</dbReference>
<reference evidence="3" key="1">
    <citation type="submission" date="2021-03" db="EMBL/GenBank/DDBJ databases">
        <authorList>
            <person name="Kanchanasin P."/>
            <person name="Saeng-In P."/>
            <person name="Phongsopitanun W."/>
            <person name="Yuki M."/>
            <person name="Kudo T."/>
            <person name="Ohkuma M."/>
            <person name="Tanasupawat S."/>
        </authorList>
    </citation>
    <scope>NUCLEOTIDE SEQUENCE</scope>
    <source>
        <strain evidence="3">GKU 128</strain>
    </source>
</reference>
<feature type="transmembrane region" description="Helical" evidence="2">
    <location>
        <begin position="102"/>
        <end position="119"/>
    </location>
</feature>
<feature type="transmembrane region" description="Helical" evidence="2">
    <location>
        <begin position="212"/>
        <end position="232"/>
    </location>
</feature>
<feature type="transmembrane region" description="Helical" evidence="2">
    <location>
        <begin position="186"/>
        <end position="205"/>
    </location>
</feature>